<dbReference type="EMBL" id="JAIQCV010000002">
    <property type="protein sequence ID" value="KAH1121980.1"/>
    <property type="molecule type" value="Genomic_DNA"/>
</dbReference>
<comment type="caution">
    <text evidence="3">The sequence shown here is derived from an EMBL/GenBank/DDBJ whole genome shotgun (WGS) entry which is preliminary data.</text>
</comment>
<dbReference type="OrthoDB" id="994333at2759"/>
<evidence type="ECO:0000256" key="1">
    <source>
        <dbReference type="SAM" id="Phobius"/>
    </source>
</evidence>
<name>A0A9D3WF94_9ROSI</name>
<dbReference type="InterPro" id="IPR025558">
    <property type="entry name" value="DUF4283"/>
</dbReference>
<keyword evidence="4" id="KW-1185">Reference proteome</keyword>
<dbReference type="Pfam" id="PF14111">
    <property type="entry name" value="DUF4283"/>
    <property type="match status" value="1"/>
</dbReference>
<dbReference type="Proteomes" id="UP000828251">
    <property type="component" value="Unassembled WGS sequence"/>
</dbReference>
<keyword evidence="1" id="KW-0812">Transmembrane</keyword>
<evidence type="ECO:0000259" key="2">
    <source>
        <dbReference type="Pfam" id="PF14111"/>
    </source>
</evidence>
<reference evidence="3 4" key="1">
    <citation type="journal article" date="2021" name="Plant Biotechnol. J.">
        <title>Multi-omics assisted identification of the key and species-specific regulatory components of drought-tolerant mechanisms in Gossypium stocksii.</title>
        <authorList>
            <person name="Yu D."/>
            <person name="Ke L."/>
            <person name="Zhang D."/>
            <person name="Wu Y."/>
            <person name="Sun Y."/>
            <person name="Mei J."/>
            <person name="Sun J."/>
            <person name="Sun Y."/>
        </authorList>
    </citation>
    <scope>NUCLEOTIDE SEQUENCE [LARGE SCALE GENOMIC DNA]</scope>
    <source>
        <strain evidence="4">cv. E1</strain>
        <tissue evidence="3">Leaf</tissue>
    </source>
</reference>
<gene>
    <name evidence="3" type="ORF">J1N35_005140</name>
</gene>
<dbReference type="AlphaFoldDB" id="A0A9D3WF94"/>
<proteinExistence type="predicted"/>
<sequence length="122" mass="14159">MEDVAPKVSYRTKLMGSQNSTDPFQALEDFEVQEGNVKTEVINGIPSIIFFERVHKFVEMKMAKTMVIKLLGRKITFNAILNIITILWKTKSYFQLMDLENDYCLVQFNDKEDFKNVLTKGP</sequence>
<accession>A0A9D3WF94</accession>
<organism evidence="3 4">
    <name type="scientific">Gossypium stocksii</name>
    <dbReference type="NCBI Taxonomy" id="47602"/>
    <lineage>
        <taxon>Eukaryota</taxon>
        <taxon>Viridiplantae</taxon>
        <taxon>Streptophyta</taxon>
        <taxon>Embryophyta</taxon>
        <taxon>Tracheophyta</taxon>
        <taxon>Spermatophyta</taxon>
        <taxon>Magnoliopsida</taxon>
        <taxon>eudicotyledons</taxon>
        <taxon>Gunneridae</taxon>
        <taxon>Pentapetalae</taxon>
        <taxon>rosids</taxon>
        <taxon>malvids</taxon>
        <taxon>Malvales</taxon>
        <taxon>Malvaceae</taxon>
        <taxon>Malvoideae</taxon>
        <taxon>Gossypium</taxon>
    </lineage>
</organism>
<evidence type="ECO:0000313" key="3">
    <source>
        <dbReference type="EMBL" id="KAH1121980.1"/>
    </source>
</evidence>
<keyword evidence="1" id="KW-1133">Transmembrane helix</keyword>
<keyword evidence="1" id="KW-0472">Membrane</keyword>
<protein>
    <recommendedName>
        <fullName evidence="2">DUF4283 domain-containing protein</fullName>
    </recommendedName>
</protein>
<evidence type="ECO:0000313" key="4">
    <source>
        <dbReference type="Proteomes" id="UP000828251"/>
    </source>
</evidence>
<feature type="domain" description="DUF4283" evidence="2">
    <location>
        <begin position="64"/>
        <end position="122"/>
    </location>
</feature>
<feature type="transmembrane region" description="Helical" evidence="1">
    <location>
        <begin position="70"/>
        <end position="88"/>
    </location>
</feature>